<dbReference type="SUPFAM" id="SSF55895">
    <property type="entry name" value="Ribonuclease Rh-like"/>
    <property type="match status" value="1"/>
</dbReference>
<dbReference type="CDD" id="cd01062">
    <property type="entry name" value="RNase_T2_prok"/>
    <property type="match status" value="1"/>
</dbReference>
<feature type="signal peptide" evidence="3">
    <location>
        <begin position="1"/>
        <end position="31"/>
    </location>
</feature>
<dbReference type="EMBL" id="CYSF01000001">
    <property type="protein sequence ID" value="CUH82831.1"/>
    <property type="molecule type" value="Genomic_DNA"/>
</dbReference>
<dbReference type="PROSITE" id="PS00531">
    <property type="entry name" value="RNASE_T2_2"/>
    <property type="match status" value="1"/>
</dbReference>
<dbReference type="Gene3D" id="3.90.730.10">
    <property type="entry name" value="Ribonuclease T2-like"/>
    <property type="match status" value="1"/>
</dbReference>
<proteinExistence type="inferred from homology"/>
<protein>
    <submittedName>
        <fullName evidence="4">Ribonuclease I</fullName>
        <ecNumber evidence="4">3.1.27.6</ecNumber>
    </submittedName>
</protein>
<accession>A0A0P1GKX5</accession>
<dbReference type="Proteomes" id="UP000051681">
    <property type="component" value="Unassembled WGS sequence"/>
</dbReference>
<keyword evidence="3" id="KW-0732">Signal</keyword>
<comment type="similarity">
    <text evidence="1 2">Belongs to the RNase T2 family.</text>
</comment>
<sequence length="224" mass="25008">MRFALLRRTVAALCGLTTALAVGLSAPAVMADGERSGEFDYYVMALSWSPTWCALEGDARQSPQCDDAADFGWVLHGVWPQFHRGWPAYCPTVERHPSRQMTAEMADIMGTPGLAWHQWKKHGTCSGLSARAYYDLSREAYGRVTRPEVFRKLEKSVKLPARVVEEAFLKANPAFEPDMVTVTCRSGRIQEVRVCLSKDLDPVPCGQDVVRDCQMKDALLDPVR</sequence>
<gene>
    <name evidence="4" type="primary">rna</name>
    <name evidence="4" type="ORF">TM5383_00013</name>
</gene>
<dbReference type="PANTHER" id="PTHR11240:SF22">
    <property type="entry name" value="RIBONUCLEASE T2"/>
    <property type="match status" value="1"/>
</dbReference>
<dbReference type="GO" id="GO:0006401">
    <property type="term" value="P:RNA catabolic process"/>
    <property type="evidence" value="ECO:0007669"/>
    <property type="project" value="TreeGrafter"/>
</dbReference>
<dbReference type="AlphaFoldDB" id="A0A0P1GKX5"/>
<dbReference type="GO" id="GO:0033897">
    <property type="term" value="F:ribonuclease T2 activity"/>
    <property type="evidence" value="ECO:0007669"/>
    <property type="project" value="InterPro"/>
</dbReference>
<dbReference type="InterPro" id="IPR039378">
    <property type="entry name" value="RNase_T2_prok"/>
</dbReference>
<evidence type="ECO:0000256" key="3">
    <source>
        <dbReference type="SAM" id="SignalP"/>
    </source>
</evidence>
<reference evidence="4 5" key="1">
    <citation type="submission" date="2015-09" db="EMBL/GenBank/DDBJ databases">
        <authorList>
            <consortium name="Swine Surveillance"/>
        </authorList>
    </citation>
    <scope>NUCLEOTIDE SEQUENCE [LARGE SCALE GENOMIC DNA]</scope>
    <source>
        <strain evidence="4 5">CECT 8383</strain>
    </source>
</reference>
<evidence type="ECO:0000313" key="5">
    <source>
        <dbReference type="Proteomes" id="UP000051681"/>
    </source>
</evidence>
<dbReference type="Pfam" id="PF00445">
    <property type="entry name" value="Ribonuclease_T2"/>
    <property type="match status" value="1"/>
</dbReference>
<dbReference type="STRING" id="340021.TM5383_00013"/>
<feature type="chain" id="PRO_5006063538" evidence="3">
    <location>
        <begin position="32"/>
        <end position="224"/>
    </location>
</feature>
<evidence type="ECO:0000313" key="4">
    <source>
        <dbReference type="EMBL" id="CUH82831.1"/>
    </source>
</evidence>
<dbReference type="EC" id="3.1.27.6" evidence="4"/>
<dbReference type="InterPro" id="IPR036430">
    <property type="entry name" value="RNase_T2-like_sf"/>
</dbReference>
<evidence type="ECO:0000256" key="2">
    <source>
        <dbReference type="RuleBase" id="RU004328"/>
    </source>
</evidence>
<dbReference type="InterPro" id="IPR033130">
    <property type="entry name" value="RNase_T2_His_AS_2"/>
</dbReference>
<dbReference type="GO" id="GO:0003723">
    <property type="term" value="F:RNA binding"/>
    <property type="evidence" value="ECO:0007669"/>
    <property type="project" value="InterPro"/>
</dbReference>
<keyword evidence="5" id="KW-1185">Reference proteome</keyword>
<dbReference type="OrthoDB" id="4720638at2"/>
<evidence type="ECO:0000256" key="1">
    <source>
        <dbReference type="ARBA" id="ARBA00007469"/>
    </source>
</evidence>
<dbReference type="PANTHER" id="PTHR11240">
    <property type="entry name" value="RIBONUCLEASE T2"/>
    <property type="match status" value="1"/>
</dbReference>
<organism evidence="4 5">
    <name type="scientific">Thalassovita mediterranea</name>
    <dbReference type="NCBI Taxonomy" id="340021"/>
    <lineage>
        <taxon>Bacteria</taxon>
        <taxon>Pseudomonadati</taxon>
        <taxon>Pseudomonadota</taxon>
        <taxon>Alphaproteobacteria</taxon>
        <taxon>Rhodobacterales</taxon>
        <taxon>Roseobacteraceae</taxon>
        <taxon>Thalassovita</taxon>
    </lineage>
</organism>
<dbReference type="GO" id="GO:0016787">
    <property type="term" value="F:hydrolase activity"/>
    <property type="evidence" value="ECO:0007669"/>
    <property type="project" value="UniProtKB-KW"/>
</dbReference>
<name>A0A0P1GKX5_9RHOB</name>
<keyword evidence="4" id="KW-0378">Hydrolase</keyword>
<dbReference type="InterPro" id="IPR001568">
    <property type="entry name" value="RNase_T2-like"/>
</dbReference>